<protein>
    <submittedName>
        <fullName evidence="7">Fructokinase</fullName>
        <ecNumber evidence="7">2.7.1.4</ecNumber>
    </submittedName>
</protein>
<organism evidence="7 8">
    <name type="scientific">Microbacterium endophyticum</name>
    <dbReference type="NCBI Taxonomy" id="1526412"/>
    <lineage>
        <taxon>Bacteria</taxon>
        <taxon>Bacillati</taxon>
        <taxon>Actinomycetota</taxon>
        <taxon>Actinomycetes</taxon>
        <taxon>Micrococcales</taxon>
        <taxon>Microbacteriaceae</taxon>
        <taxon>Microbacterium</taxon>
    </lineage>
</organism>
<keyword evidence="5" id="KW-0067">ATP-binding</keyword>
<name>A0A7W4V3H6_9MICO</name>
<evidence type="ECO:0000256" key="5">
    <source>
        <dbReference type="ARBA" id="ARBA00022840"/>
    </source>
</evidence>
<dbReference type="PANTHER" id="PTHR43085">
    <property type="entry name" value="HEXOKINASE FAMILY MEMBER"/>
    <property type="match status" value="1"/>
</dbReference>
<proteinExistence type="inferred from homology"/>
<dbReference type="InterPro" id="IPR050306">
    <property type="entry name" value="PfkB_Carbo_kinase"/>
</dbReference>
<evidence type="ECO:0000259" key="6">
    <source>
        <dbReference type="Pfam" id="PF00294"/>
    </source>
</evidence>
<dbReference type="EMBL" id="JACHWQ010000004">
    <property type="protein sequence ID" value="MBB2976152.1"/>
    <property type="molecule type" value="Genomic_DNA"/>
</dbReference>
<dbReference type="PROSITE" id="PS00584">
    <property type="entry name" value="PFKB_KINASES_2"/>
    <property type="match status" value="1"/>
</dbReference>
<dbReference type="RefSeq" id="WP_165138628.1">
    <property type="nucleotide sequence ID" value="NZ_CP049255.1"/>
</dbReference>
<dbReference type="EC" id="2.7.1.4" evidence="7"/>
<dbReference type="CDD" id="cd01167">
    <property type="entry name" value="bac_FRK"/>
    <property type="match status" value="1"/>
</dbReference>
<keyword evidence="2 7" id="KW-0808">Transferase</keyword>
<keyword evidence="3" id="KW-0547">Nucleotide-binding</keyword>
<feature type="domain" description="Carbohydrate kinase PfkB" evidence="6">
    <location>
        <begin position="13"/>
        <end position="303"/>
    </location>
</feature>
<evidence type="ECO:0000256" key="2">
    <source>
        <dbReference type="ARBA" id="ARBA00022679"/>
    </source>
</evidence>
<sequence>MADTPSHPIHTPDVLVVGEALVDIVHRANGTVDAKPGGSPANVALTLGRLERSPRLLTSLSNDAHGVMVKAWLEESSVAVEGEVAERTSTAAAHLDEHGAASYDFAITWDLGDSVSEGSPDALHIGSIAAVLAPGAEAVARLVERHRGRALISYDPNIRPSLVDDEESVRSQVAALRAQADVVKASDEDVSWLHPGEDVLAVARQWAADGPSLVVITLGSEGALAVLRGEVLRIPGVPVTVVDTVGAGDTFMGALIDGLLTAGVYGPLVQRALAELGTDDVDSILRRSAAAAAVTVSRPGADPPRRAELDG</sequence>
<dbReference type="AlphaFoldDB" id="A0A7W4V3H6"/>
<dbReference type="InterPro" id="IPR011611">
    <property type="entry name" value="PfkB_dom"/>
</dbReference>
<dbReference type="Pfam" id="PF00294">
    <property type="entry name" value="PfkB"/>
    <property type="match status" value="1"/>
</dbReference>
<evidence type="ECO:0000256" key="1">
    <source>
        <dbReference type="ARBA" id="ARBA00010688"/>
    </source>
</evidence>
<gene>
    <name evidence="7" type="ORF">FHX49_001722</name>
</gene>
<comment type="caution">
    <text evidence="7">The sequence shown here is derived from an EMBL/GenBank/DDBJ whole genome shotgun (WGS) entry which is preliminary data.</text>
</comment>
<evidence type="ECO:0000313" key="7">
    <source>
        <dbReference type="EMBL" id="MBB2976152.1"/>
    </source>
</evidence>
<keyword evidence="8" id="KW-1185">Reference proteome</keyword>
<evidence type="ECO:0000256" key="3">
    <source>
        <dbReference type="ARBA" id="ARBA00022741"/>
    </source>
</evidence>
<keyword evidence="4 7" id="KW-0418">Kinase</keyword>
<dbReference type="Proteomes" id="UP000529310">
    <property type="component" value="Unassembled WGS sequence"/>
</dbReference>
<reference evidence="7 8" key="1">
    <citation type="submission" date="2020-08" db="EMBL/GenBank/DDBJ databases">
        <title>Sequencing the genomes of 1000 actinobacteria strains.</title>
        <authorList>
            <person name="Klenk H.-P."/>
        </authorList>
    </citation>
    <scope>NUCLEOTIDE SEQUENCE [LARGE SCALE GENOMIC DNA]</scope>
    <source>
        <strain evidence="7 8">DSM 27099</strain>
    </source>
</reference>
<dbReference type="InterPro" id="IPR029056">
    <property type="entry name" value="Ribokinase-like"/>
</dbReference>
<evidence type="ECO:0000256" key="4">
    <source>
        <dbReference type="ARBA" id="ARBA00022777"/>
    </source>
</evidence>
<dbReference type="GO" id="GO:0008865">
    <property type="term" value="F:fructokinase activity"/>
    <property type="evidence" value="ECO:0007669"/>
    <property type="project" value="UniProtKB-EC"/>
</dbReference>
<dbReference type="SUPFAM" id="SSF53613">
    <property type="entry name" value="Ribokinase-like"/>
    <property type="match status" value="1"/>
</dbReference>
<dbReference type="PANTHER" id="PTHR43085:SF1">
    <property type="entry name" value="PSEUDOURIDINE KINASE-RELATED"/>
    <property type="match status" value="1"/>
</dbReference>
<evidence type="ECO:0000313" key="8">
    <source>
        <dbReference type="Proteomes" id="UP000529310"/>
    </source>
</evidence>
<comment type="similarity">
    <text evidence="1">Belongs to the carbohydrate kinase PfkB family.</text>
</comment>
<dbReference type="Gene3D" id="3.40.1190.20">
    <property type="match status" value="1"/>
</dbReference>
<dbReference type="InterPro" id="IPR002173">
    <property type="entry name" value="Carboh/pur_kinase_PfkB_CS"/>
</dbReference>
<dbReference type="GO" id="GO:0005524">
    <property type="term" value="F:ATP binding"/>
    <property type="evidence" value="ECO:0007669"/>
    <property type="project" value="UniProtKB-KW"/>
</dbReference>
<accession>A0A7W4V3H6</accession>